<name>A0A4Y9AB50_9BACI</name>
<keyword evidence="2" id="KW-1185">Reference proteome</keyword>
<dbReference type="OrthoDB" id="2735906at2"/>
<dbReference type="AlphaFoldDB" id="A0A4Y9AB50"/>
<evidence type="ECO:0000313" key="2">
    <source>
        <dbReference type="Proteomes" id="UP000298484"/>
    </source>
</evidence>
<dbReference type="EMBL" id="SRHY01000028">
    <property type="protein sequence ID" value="TFJ92150.1"/>
    <property type="molecule type" value="Genomic_DNA"/>
</dbReference>
<organism evidence="1 2">
    <name type="scientific">Lentibacillus salicampi</name>
    <dbReference type="NCBI Taxonomy" id="175306"/>
    <lineage>
        <taxon>Bacteria</taxon>
        <taxon>Bacillati</taxon>
        <taxon>Bacillota</taxon>
        <taxon>Bacilli</taxon>
        <taxon>Bacillales</taxon>
        <taxon>Bacillaceae</taxon>
        <taxon>Lentibacillus</taxon>
    </lineage>
</organism>
<dbReference type="NCBIfam" id="TIGR01636">
    <property type="entry name" value="phage_rinA"/>
    <property type="match status" value="1"/>
</dbReference>
<dbReference type="Proteomes" id="UP000298484">
    <property type="component" value="Unassembled WGS sequence"/>
</dbReference>
<dbReference type="InterPro" id="IPR006523">
    <property type="entry name" value="RinA"/>
</dbReference>
<gene>
    <name evidence="1" type="ORF">E4U82_13805</name>
</gene>
<proteinExistence type="predicted"/>
<protein>
    <submittedName>
        <fullName evidence="1">Transcriptional regulator</fullName>
    </submittedName>
</protein>
<comment type="caution">
    <text evidence="1">The sequence shown here is derived from an EMBL/GenBank/DDBJ whole genome shotgun (WGS) entry which is preliminary data.</text>
</comment>
<accession>A0A4Y9AB50</accession>
<evidence type="ECO:0000313" key="1">
    <source>
        <dbReference type="EMBL" id="TFJ92150.1"/>
    </source>
</evidence>
<sequence>MTLTIKLTKSTFKKLESEWYNYHHTLKEIAKLREEIMNPYQPEEINHEGGQSNLPSQPTERMATRLTTSKQLNYLTEIVDAIERVYNALPDAYKKMARLRYWNKNGKLKWEGVAIETGVSERQARRWRNEIIQATGEVLGWR</sequence>
<dbReference type="RefSeq" id="WP_135110757.1">
    <property type="nucleotide sequence ID" value="NZ_SRHY01000028.1"/>
</dbReference>
<reference evidence="1 2" key="1">
    <citation type="submission" date="2019-03" db="EMBL/GenBank/DDBJ databases">
        <title>Genome sequence of Lentibacillus salicampi ATCC BAA-719.</title>
        <authorList>
            <person name="Maclea K.S."/>
            <person name="Simoes Junior M."/>
        </authorList>
    </citation>
    <scope>NUCLEOTIDE SEQUENCE [LARGE SCALE GENOMIC DNA]</scope>
    <source>
        <strain evidence="1 2">ATCC BAA-719</strain>
    </source>
</reference>